<dbReference type="SUPFAM" id="SSF56176">
    <property type="entry name" value="FAD-binding/transporter-associated domain-like"/>
    <property type="match status" value="1"/>
</dbReference>
<dbReference type="InterPro" id="IPR016166">
    <property type="entry name" value="FAD-bd_PCMH"/>
</dbReference>
<dbReference type="Proteomes" id="UP001152130">
    <property type="component" value="Unassembled WGS sequence"/>
</dbReference>
<proteinExistence type="inferred from homology"/>
<dbReference type="InterPro" id="IPR006094">
    <property type="entry name" value="Oxid_FAD_bind_N"/>
</dbReference>
<organism evidence="6 7">
    <name type="scientific">Fusarium irregulare</name>
    <dbReference type="NCBI Taxonomy" id="2494466"/>
    <lineage>
        <taxon>Eukaryota</taxon>
        <taxon>Fungi</taxon>
        <taxon>Dikarya</taxon>
        <taxon>Ascomycota</taxon>
        <taxon>Pezizomycotina</taxon>
        <taxon>Sordariomycetes</taxon>
        <taxon>Hypocreomycetidae</taxon>
        <taxon>Hypocreales</taxon>
        <taxon>Nectriaceae</taxon>
        <taxon>Fusarium</taxon>
        <taxon>Fusarium incarnatum-equiseti species complex</taxon>
    </lineage>
</organism>
<evidence type="ECO:0000256" key="1">
    <source>
        <dbReference type="ARBA" id="ARBA00005466"/>
    </source>
</evidence>
<name>A0A9W8UF35_9HYPO</name>
<evidence type="ECO:0000313" key="6">
    <source>
        <dbReference type="EMBL" id="KAJ4022591.1"/>
    </source>
</evidence>
<reference evidence="6" key="1">
    <citation type="submission" date="2022-10" db="EMBL/GenBank/DDBJ databases">
        <title>Fusarium specimens isolated from Avocado Roots.</title>
        <authorList>
            <person name="Stajich J."/>
            <person name="Roper C."/>
            <person name="Heimlech-Rivalta G."/>
        </authorList>
    </citation>
    <scope>NUCLEOTIDE SEQUENCE</scope>
    <source>
        <strain evidence="6">CF00143</strain>
    </source>
</reference>
<dbReference type="InterPro" id="IPR050416">
    <property type="entry name" value="FAD-linked_Oxidoreductase"/>
</dbReference>
<dbReference type="PANTHER" id="PTHR42973">
    <property type="entry name" value="BINDING OXIDOREDUCTASE, PUTATIVE (AFU_ORTHOLOGUE AFUA_1G17690)-RELATED"/>
    <property type="match status" value="1"/>
</dbReference>
<dbReference type="Pfam" id="PF01565">
    <property type="entry name" value="FAD_binding_4"/>
    <property type="match status" value="1"/>
</dbReference>
<keyword evidence="2" id="KW-0285">Flavoprotein</keyword>
<keyword evidence="7" id="KW-1185">Reference proteome</keyword>
<dbReference type="InterPro" id="IPR016169">
    <property type="entry name" value="FAD-bd_PCMH_sub2"/>
</dbReference>
<dbReference type="PROSITE" id="PS51387">
    <property type="entry name" value="FAD_PCMH"/>
    <property type="match status" value="1"/>
</dbReference>
<accession>A0A9W8UF35</accession>
<dbReference type="Gene3D" id="3.40.462.20">
    <property type="match status" value="1"/>
</dbReference>
<evidence type="ECO:0000256" key="4">
    <source>
        <dbReference type="ARBA" id="ARBA00023002"/>
    </source>
</evidence>
<dbReference type="OrthoDB" id="415825at2759"/>
<sequence>MSSIPGLEALECEFSIPNDDTPNLSRWSDTQIGRPALITNPNSESDIQTAIQIAKDNDLTILAAGGAHGTFVTVGSSTMYLDMKNFRTIELNKDNETVRVGGGVTTGEVIKALAEEEYYTPVPNSDAVGFVGCILGGGNGVLSGLHGWMVDNVVSFRIITADGTAINASSDSQGEELELFNTLRGAGHGLGVITEVTVSIFPIAKLNMENDKIWTRTFIFPALEIDIAIKTFLDLQHPSPEGFASMVFAGNAHGAPIIVLGYTFFGPAEKAEKDAAALFEKAIANKVIVGATEYLSFISLNAKNEVYNSHGGHKAIASCRLTKTTASALRTSFDLWCSATQDNPDASQTPLIMSAFNTSKSETFTNSSVEARDRPLNAFAPVLAKTEEGNKAFMQALDKIIAGLREADEGVEARSFANNWRFETDIGEMFSEKAFERVKKVKQTWDERGLFWSPYFKNKSTRSHLR</sequence>
<evidence type="ECO:0000313" key="7">
    <source>
        <dbReference type="Proteomes" id="UP001152130"/>
    </source>
</evidence>
<comment type="caution">
    <text evidence="6">The sequence shown here is derived from an EMBL/GenBank/DDBJ whole genome shotgun (WGS) entry which is preliminary data.</text>
</comment>
<evidence type="ECO:0000256" key="3">
    <source>
        <dbReference type="ARBA" id="ARBA00022827"/>
    </source>
</evidence>
<dbReference type="PANTHER" id="PTHR42973:SF7">
    <property type="entry name" value="FAD-BINDING PCMH-TYPE DOMAIN-CONTAINING PROTEIN"/>
    <property type="match status" value="1"/>
</dbReference>
<keyword evidence="3" id="KW-0274">FAD</keyword>
<dbReference type="GO" id="GO:0016491">
    <property type="term" value="F:oxidoreductase activity"/>
    <property type="evidence" value="ECO:0007669"/>
    <property type="project" value="UniProtKB-KW"/>
</dbReference>
<keyword evidence="4" id="KW-0560">Oxidoreductase</keyword>
<evidence type="ECO:0000259" key="5">
    <source>
        <dbReference type="PROSITE" id="PS51387"/>
    </source>
</evidence>
<dbReference type="EMBL" id="JAPDHF010000002">
    <property type="protein sequence ID" value="KAJ4022591.1"/>
    <property type="molecule type" value="Genomic_DNA"/>
</dbReference>
<dbReference type="AlphaFoldDB" id="A0A9W8UF35"/>
<comment type="similarity">
    <text evidence="1">Belongs to the oxygen-dependent FAD-linked oxidoreductase family.</text>
</comment>
<protein>
    <recommendedName>
        <fullName evidence="5">FAD-binding PCMH-type domain-containing protein</fullName>
    </recommendedName>
</protein>
<feature type="domain" description="FAD-binding PCMH-type" evidence="5">
    <location>
        <begin position="31"/>
        <end position="203"/>
    </location>
</feature>
<gene>
    <name evidence="6" type="ORF">NW766_001632</name>
</gene>
<dbReference type="InterPro" id="IPR036318">
    <property type="entry name" value="FAD-bd_PCMH-like_sf"/>
</dbReference>
<dbReference type="GO" id="GO:0071949">
    <property type="term" value="F:FAD binding"/>
    <property type="evidence" value="ECO:0007669"/>
    <property type="project" value="InterPro"/>
</dbReference>
<dbReference type="Gene3D" id="3.30.465.10">
    <property type="match status" value="1"/>
</dbReference>
<evidence type="ECO:0000256" key="2">
    <source>
        <dbReference type="ARBA" id="ARBA00022630"/>
    </source>
</evidence>